<dbReference type="SUPFAM" id="SSF50882">
    <property type="entry name" value="beta-Barrel protease inhibitors"/>
    <property type="match status" value="1"/>
</dbReference>
<keyword evidence="5" id="KW-1185">Reference proteome</keyword>
<dbReference type="GO" id="GO:0004866">
    <property type="term" value="F:endopeptidase inhibitor activity"/>
    <property type="evidence" value="ECO:0007669"/>
    <property type="project" value="InterPro"/>
</dbReference>
<evidence type="ECO:0000313" key="4">
    <source>
        <dbReference type="EMBL" id="MEJ8572870.1"/>
    </source>
</evidence>
<dbReference type="InterPro" id="IPR016085">
    <property type="entry name" value="Protease_inh_B-barrel_dom"/>
</dbReference>
<evidence type="ECO:0000256" key="1">
    <source>
        <dbReference type="ARBA" id="ARBA00022729"/>
    </source>
</evidence>
<accession>A0AAW9RXB9</accession>
<dbReference type="Proteomes" id="UP001378188">
    <property type="component" value="Unassembled WGS sequence"/>
</dbReference>
<keyword evidence="4" id="KW-0646">Protease inhibitor</keyword>
<name>A0AAW9RXB9_9HYPH</name>
<organism evidence="4 5">
    <name type="scientific">Microbaculum marinum</name>
    <dbReference type="NCBI Taxonomy" id="1764581"/>
    <lineage>
        <taxon>Bacteria</taxon>
        <taxon>Pseudomonadati</taxon>
        <taxon>Pseudomonadota</taxon>
        <taxon>Alphaproteobacteria</taxon>
        <taxon>Hyphomicrobiales</taxon>
        <taxon>Tepidamorphaceae</taxon>
        <taxon>Microbaculum</taxon>
    </lineage>
</organism>
<dbReference type="Gene3D" id="2.40.128.10">
    <property type="match status" value="1"/>
</dbReference>
<evidence type="ECO:0000259" key="3">
    <source>
        <dbReference type="Pfam" id="PF02974"/>
    </source>
</evidence>
<evidence type="ECO:0000256" key="2">
    <source>
        <dbReference type="SAM" id="SignalP"/>
    </source>
</evidence>
<dbReference type="Pfam" id="PF02974">
    <property type="entry name" value="Inh"/>
    <property type="match status" value="1"/>
</dbReference>
<feature type="domain" description="Alkaline proteinase inhibitor/ Outer membrane lipoprotein Omp19" evidence="3">
    <location>
        <begin position="30"/>
        <end position="120"/>
    </location>
</feature>
<proteinExistence type="predicted"/>
<dbReference type="AlphaFoldDB" id="A0AAW9RXB9"/>
<sequence length="123" mass="13090">MRMGIALVFMLGLTAGAAAEPNEDLMDLTQGLWSLAGEGEQGCDITLGDRPAKEGARVIDDAGDCRNVIPGMSSATAWRIEEPGTLVFLSDTGKVLLKLQHDQAQGEFRADDQGQTLVMSPLD</sequence>
<feature type="chain" id="PRO_5043970544" evidence="2">
    <location>
        <begin position="20"/>
        <end position="123"/>
    </location>
</feature>
<dbReference type="InterPro" id="IPR021140">
    <property type="entry name" value="Inh/Omp19"/>
</dbReference>
<protein>
    <submittedName>
        <fullName evidence="4">AprI/Inh family metalloprotease inhibitor</fullName>
    </submittedName>
</protein>
<comment type="caution">
    <text evidence="4">The sequence shown here is derived from an EMBL/GenBank/DDBJ whole genome shotgun (WGS) entry which is preliminary data.</text>
</comment>
<keyword evidence="1 2" id="KW-0732">Signal</keyword>
<dbReference type="RefSeq" id="WP_340330567.1">
    <property type="nucleotide sequence ID" value="NZ_JAZHOF010000006.1"/>
</dbReference>
<keyword evidence="4" id="KW-0481">Metalloenzyme inhibitor</keyword>
<evidence type="ECO:0000313" key="5">
    <source>
        <dbReference type="Proteomes" id="UP001378188"/>
    </source>
</evidence>
<keyword evidence="4" id="KW-0483">Metalloprotease inhibitor</keyword>
<reference evidence="4 5" key="1">
    <citation type="submission" date="2024-02" db="EMBL/GenBank/DDBJ databases">
        <title>Genome analysis and characterization of Microbaculum marinisediminis sp. nov., isolated from marine sediment.</title>
        <authorList>
            <person name="Du Z.-J."/>
            <person name="Ye Y.-Q."/>
            <person name="Zhang Z.-R."/>
            <person name="Yuan S.-M."/>
            <person name="Zhang X.-Y."/>
        </authorList>
    </citation>
    <scope>NUCLEOTIDE SEQUENCE [LARGE SCALE GENOMIC DNA]</scope>
    <source>
        <strain evidence="4 5">SDUM1044001</strain>
    </source>
</reference>
<dbReference type="EMBL" id="JAZHOF010000006">
    <property type="protein sequence ID" value="MEJ8572870.1"/>
    <property type="molecule type" value="Genomic_DNA"/>
</dbReference>
<gene>
    <name evidence="4" type="ORF">V3328_15375</name>
</gene>
<feature type="signal peptide" evidence="2">
    <location>
        <begin position="1"/>
        <end position="19"/>
    </location>
</feature>